<protein>
    <recommendedName>
        <fullName evidence="1">Fungal-type protein kinase domain-containing protein</fullName>
    </recommendedName>
</protein>
<gene>
    <name evidence="2" type="ORF">HYPSUDRAFT_136420</name>
</gene>
<evidence type="ECO:0000313" key="2">
    <source>
        <dbReference type="EMBL" id="KJA24279.1"/>
    </source>
</evidence>
<organism evidence="2 3">
    <name type="scientific">Hypholoma sublateritium (strain FD-334 SS-4)</name>
    <dbReference type="NCBI Taxonomy" id="945553"/>
    <lineage>
        <taxon>Eukaryota</taxon>
        <taxon>Fungi</taxon>
        <taxon>Dikarya</taxon>
        <taxon>Basidiomycota</taxon>
        <taxon>Agaricomycotina</taxon>
        <taxon>Agaricomycetes</taxon>
        <taxon>Agaricomycetidae</taxon>
        <taxon>Agaricales</taxon>
        <taxon>Agaricineae</taxon>
        <taxon>Strophariaceae</taxon>
        <taxon>Hypholoma</taxon>
    </lineage>
</organism>
<dbReference type="Proteomes" id="UP000054270">
    <property type="component" value="Unassembled WGS sequence"/>
</dbReference>
<dbReference type="InterPro" id="IPR011009">
    <property type="entry name" value="Kinase-like_dom_sf"/>
</dbReference>
<name>A0A0D2P029_HYPSF</name>
<dbReference type="SUPFAM" id="SSF56112">
    <property type="entry name" value="Protein kinase-like (PK-like)"/>
    <property type="match status" value="1"/>
</dbReference>
<reference evidence="3" key="1">
    <citation type="submission" date="2014-04" db="EMBL/GenBank/DDBJ databases">
        <title>Evolutionary Origins and Diversification of the Mycorrhizal Mutualists.</title>
        <authorList>
            <consortium name="DOE Joint Genome Institute"/>
            <consortium name="Mycorrhizal Genomics Consortium"/>
            <person name="Kohler A."/>
            <person name="Kuo A."/>
            <person name="Nagy L.G."/>
            <person name="Floudas D."/>
            <person name="Copeland A."/>
            <person name="Barry K.W."/>
            <person name="Cichocki N."/>
            <person name="Veneault-Fourrey C."/>
            <person name="LaButti K."/>
            <person name="Lindquist E.A."/>
            <person name="Lipzen A."/>
            <person name="Lundell T."/>
            <person name="Morin E."/>
            <person name="Murat C."/>
            <person name="Riley R."/>
            <person name="Ohm R."/>
            <person name="Sun H."/>
            <person name="Tunlid A."/>
            <person name="Henrissat B."/>
            <person name="Grigoriev I.V."/>
            <person name="Hibbett D.S."/>
            <person name="Martin F."/>
        </authorList>
    </citation>
    <scope>NUCLEOTIDE SEQUENCE [LARGE SCALE GENOMIC DNA]</scope>
    <source>
        <strain evidence="3">FD-334 SS-4</strain>
    </source>
</reference>
<keyword evidence="3" id="KW-1185">Reference proteome</keyword>
<dbReference type="Gene3D" id="1.10.510.10">
    <property type="entry name" value="Transferase(Phosphotransferase) domain 1"/>
    <property type="match status" value="1"/>
</dbReference>
<proteinExistence type="predicted"/>
<dbReference type="Pfam" id="PF17667">
    <property type="entry name" value="Pkinase_fungal"/>
    <property type="match status" value="1"/>
</dbReference>
<evidence type="ECO:0000259" key="1">
    <source>
        <dbReference type="Pfam" id="PF17667"/>
    </source>
</evidence>
<dbReference type="InterPro" id="IPR040976">
    <property type="entry name" value="Pkinase_fungal"/>
</dbReference>
<dbReference type="EMBL" id="KN817538">
    <property type="protein sequence ID" value="KJA24279.1"/>
    <property type="molecule type" value="Genomic_DNA"/>
</dbReference>
<accession>A0A0D2P029</accession>
<dbReference type="AlphaFoldDB" id="A0A0D2P029"/>
<sequence>MTIDPISGDVKFIKVSKTDYRVVKHIHSAIVLFGRGTHVFIVKGPDGRLQILKDAWVLVGHGLSETTVLETIRSVLEKDLSSDGQKFKKVYTCFVVGEDIGSTKARRGYMAHQPPERQHRRVVTGPVGDPLTSFRSREEFVKVILDSVEWLEYLHKKCKIVHGDLSIPNIVIFRLPSAHPPRRQVISKKGASTSSKPNTTAQAIQPAPITGVDDTIPVIGVVIDYDYARKVGTLMDRTSGTLPFMPLAALDKKNLGKFTHSPNDDLESLLQTVLAVVCFTAGPYGKPRLADDHIPTARWFNETDREQLFKDKSIDLINYETEIEAHITEYWQPFVPYLRRLAALTWPTANCRIGPSKASHEEFKVILKEALQALKKHKETPANYAIVTPVTRKRGPLSKAELGRYPYALKFSRGEDSARIPRFVEIKHLSAWKDSINA</sequence>
<feature type="domain" description="Fungal-type protein kinase" evidence="1">
    <location>
        <begin position="107"/>
        <end position="271"/>
    </location>
</feature>
<dbReference type="STRING" id="945553.A0A0D2P029"/>
<evidence type="ECO:0000313" key="3">
    <source>
        <dbReference type="Proteomes" id="UP000054270"/>
    </source>
</evidence>
<dbReference type="OrthoDB" id="3260094at2759"/>